<keyword evidence="2" id="KW-0378">Hydrolase</keyword>
<organism evidence="9 10">
    <name type="scientific">Flammeovirga pacifica</name>
    <dbReference type="NCBI Taxonomy" id="915059"/>
    <lineage>
        <taxon>Bacteria</taxon>
        <taxon>Pseudomonadati</taxon>
        <taxon>Bacteroidota</taxon>
        <taxon>Cytophagia</taxon>
        <taxon>Cytophagales</taxon>
        <taxon>Flammeovirgaceae</taxon>
        <taxon>Flammeovirga</taxon>
    </lineage>
</organism>
<dbReference type="Pfam" id="PF18565">
    <property type="entry name" value="Glyco_hydro2_C5"/>
    <property type="match status" value="1"/>
</dbReference>
<name>A0A1S1YS62_FLAPC</name>
<dbReference type="SUPFAM" id="SSF51445">
    <property type="entry name" value="(Trans)glycosidases"/>
    <property type="match status" value="1"/>
</dbReference>
<dbReference type="PANTHER" id="PTHR42732:SF1">
    <property type="entry name" value="BETA-MANNOSIDASE"/>
    <property type="match status" value="1"/>
</dbReference>
<feature type="domain" description="Glycoside hydrolase family 2" evidence="8">
    <location>
        <begin position="729"/>
        <end position="822"/>
    </location>
</feature>
<dbReference type="Gene3D" id="2.60.40.10">
    <property type="entry name" value="Immunoglobulins"/>
    <property type="match status" value="3"/>
</dbReference>
<evidence type="ECO:0000259" key="4">
    <source>
        <dbReference type="Pfam" id="PF00703"/>
    </source>
</evidence>
<dbReference type="GO" id="GO:0004553">
    <property type="term" value="F:hydrolase activity, hydrolyzing O-glycosyl compounds"/>
    <property type="evidence" value="ECO:0007669"/>
    <property type="project" value="InterPro"/>
</dbReference>
<dbReference type="InterPro" id="IPR036156">
    <property type="entry name" value="Beta-gal/glucu_dom_sf"/>
</dbReference>
<dbReference type="Pfam" id="PF02837">
    <property type="entry name" value="Glyco_hydro_2_N"/>
    <property type="match status" value="1"/>
</dbReference>
<feature type="domain" description="Glycoside hydrolase family 2 immunoglobulin-like beta-sandwich" evidence="4">
    <location>
        <begin position="174"/>
        <end position="278"/>
    </location>
</feature>
<comment type="caution">
    <text evidence="9">The sequence shown here is derived from an EMBL/GenBank/DDBJ whole genome shotgun (WGS) entry which is preliminary data.</text>
</comment>
<protein>
    <submittedName>
        <fullName evidence="9">Threonine synthase</fullName>
    </submittedName>
</protein>
<dbReference type="InterPro" id="IPR006101">
    <property type="entry name" value="Glyco_hydro_2"/>
</dbReference>
<dbReference type="InterPro" id="IPR006102">
    <property type="entry name" value="Ig-like_GH2"/>
</dbReference>
<keyword evidence="3" id="KW-0326">Glycosidase</keyword>
<dbReference type="OrthoDB" id="9801077at2"/>
<dbReference type="Pfam" id="PF16355">
    <property type="entry name" value="DUF4982"/>
    <property type="match status" value="1"/>
</dbReference>
<dbReference type="InterPro" id="IPR032311">
    <property type="entry name" value="DUF4982"/>
</dbReference>
<evidence type="ECO:0000259" key="6">
    <source>
        <dbReference type="Pfam" id="PF02837"/>
    </source>
</evidence>
<evidence type="ECO:0000259" key="5">
    <source>
        <dbReference type="Pfam" id="PF02836"/>
    </source>
</evidence>
<evidence type="ECO:0000256" key="1">
    <source>
        <dbReference type="ARBA" id="ARBA00007401"/>
    </source>
</evidence>
<accession>A0A1S1YS62</accession>
<dbReference type="STRING" id="915059.NH26_19840"/>
<dbReference type="InterPro" id="IPR008979">
    <property type="entry name" value="Galactose-bd-like_sf"/>
</dbReference>
<proteinExistence type="inferred from homology"/>
<dbReference type="InterPro" id="IPR013783">
    <property type="entry name" value="Ig-like_fold"/>
</dbReference>
<comment type="similarity">
    <text evidence="1">Belongs to the glycosyl hydrolase 2 family.</text>
</comment>
<feature type="domain" description="DUF4982" evidence="7">
    <location>
        <begin position="659"/>
        <end position="714"/>
    </location>
</feature>
<dbReference type="Proteomes" id="UP000179797">
    <property type="component" value="Unassembled WGS sequence"/>
</dbReference>
<keyword evidence="10" id="KW-1185">Reference proteome</keyword>
<dbReference type="SUPFAM" id="SSF49303">
    <property type="entry name" value="beta-Galactosidase/glucuronidase domain"/>
    <property type="match status" value="1"/>
</dbReference>
<dbReference type="Pfam" id="PF02836">
    <property type="entry name" value="Glyco_hydro_2_C"/>
    <property type="match status" value="1"/>
</dbReference>
<dbReference type="InterPro" id="IPR040605">
    <property type="entry name" value="Glyco_hydro2_dom5"/>
</dbReference>
<dbReference type="AlphaFoldDB" id="A0A1S1YS62"/>
<dbReference type="PANTHER" id="PTHR42732">
    <property type="entry name" value="BETA-GALACTOSIDASE"/>
    <property type="match status" value="1"/>
</dbReference>
<dbReference type="SUPFAM" id="SSF49785">
    <property type="entry name" value="Galactose-binding domain-like"/>
    <property type="match status" value="1"/>
</dbReference>
<dbReference type="InterPro" id="IPR006103">
    <property type="entry name" value="Glyco_hydro_2_cat"/>
</dbReference>
<reference evidence="9 10" key="1">
    <citation type="journal article" date="2012" name="Int. J. Syst. Evol. Microbiol.">
        <title>Flammeovirga pacifica sp. nov., isolated from deep-sea sediment.</title>
        <authorList>
            <person name="Xu H."/>
            <person name="Fu Y."/>
            <person name="Yang N."/>
            <person name="Ding Z."/>
            <person name="Lai Q."/>
            <person name="Zeng R."/>
        </authorList>
    </citation>
    <scope>NUCLEOTIDE SEQUENCE [LARGE SCALE GENOMIC DNA]</scope>
    <source>
        <strain evidence="10">DSM 24597 / LMG 26175 / WPAGA1</strain>
    </source>
</reference>
<dbReference type="Gene3D" id="2.60.120.260">
    <property type="entry name" value="Galactose-binding domain-like"/>
    <property type="match status" value="1"/>
</dbReference>
<dbReference type="PRINTS" id="PR00132">
    <property type="entry name" value="GLHYDRLASE2"/>
</dbReference>
<evidence type="ECO:0000256" key="2">
    <source>
        <dbReference type="ARBA" id="ARBA00022801"/>
    </source>
</evidence>
<feature type="domain" description="Glycoside hydrolase family 2 catalytic" evidence="5">
    <location>
        <begin position="284"/>
        <end position="419"/>
    </location>
</feature>
<dbReference type="EMBL" id="JRYR02000002">
    <property type="protein sequence ID" value="OHX63866.1"/>
    <property type="molecule type" value="Genomic_DNA"/>
</dbReference>
<evidence type="ECO:0000256" key="3">
    <source>
        <dbReference type="ARBA" id="ARBA00023295"/>
    </source>
</evidence>
<dbReference type="Gene3D" id="3.20.20.80">
    <property type="entry name" value="Glycosidases"/>
    <property type="match status" value="1"/>
</dbReference>
<evidence type="ECO:0000313" key="10">
    <source>
        <dbReference type="Proteomes" id="UP000179797"/>
    </source>
</evidence>
<evidence type="ECO:0000259" key="8">
    <source>
        <dbReference type="Pfam" id="PF18565"/>
    </source>
</evidence>
<feature type="domain" description="Glycosyl hydrolases family 2 sugar binding" evidence="6">
    <location>
        <begin position="46"/>
        <end position="162"/>
    </location>
</feature>
<evidence type="ECO:0000313" key="9">
    <source>
        <dbReference type="EMBL" id="OHX63866.1"/>
    </source>
</evidence>
<dbReference type="InterPro" id="IPR017853">
    <property type="entry name" value="GH"/>
</dbReference>
<dbReference type="GO" id="GO:0005975">
    <property type="term" value="P:carbohydrate metabolic process"/>
    <property type="evidence" value="ECO:0007669"/>
    <property type="project" value="InterPro"/>
</dbReference>
<dbReference type="Pfam" id="PF00703">
    <property type="entry name" value="Glyco_hydro_2"/>
    <property type="match status" value="1"/>
</dbReference>
<dbReference type="InterPro" id="IPR006104">
    <property type="entry name" value="Glyco_hydro_2_N"/>
</dbReference>
<gene>
    <name evidence="9" type="ORF">NH26_19840</name>
</gene>
<evidence type="ECO:0000259" key="7">
    <source>
        <dbReference type="Pfam" id="PF16355"/>
    </source>
</evidence>
<sequence>MCIGLVGWSQNKNLKSFNDDWYFTLSDAPEYALTTYSPTDWRKLDLPHDWSIELDFSEDLEGCTAFSPGGIGWYSKIFNTTIEDNQKCYIIFDGVYNNADFWINGMKIGNHPYGYAPIYYDLTHVLSPKGQENRFSVRVDHSRYADSRWYTGSGIYRNVEILIVDKLHIPVWGVFVTTPKVEKEHALVDLQIDIKNDYEGTQKAEIITEILNAEGKVVSTSTSDITLSAKTKEVIHQEIEVKNPALWDVDAPHLYKAKTIVKRGEEVLEERVTTFGIRTTVFDKDKGFYLNGKNIKIKGVCLHHDAGLVGTAVPKDVWRRRLQKLKDGGCNAIRSAHNPASDEFLDLCDEMGFLVQNEFYDEWDLPKDKRFNMHDKDVDYITRGHSEHFQVWAETDLKNTMRAGRNHPSIFQWSIGNEIEWTYPGNRGATGIFKETNKDDKMDWTLWRTEIPPHTPEEVREFWKNFPEQTFTIGETAKILADWTREMDTTRYVTANCILPTSSFETGYTDVLDVVGFSYKPHKYNYFKNTYPDKIMMGTENVPRYYEWKAVMENDFIAGLFLWTGVDYMGERRQHQWPLKVTNEGPLDLAGFERGSYHMFKALWRDDIPVISMYSQSAKKSIYKVLKDGSIVEKKKDYWKLAPRVWQNVNPHWNYQKDEKTIVEVYSNCEEVELFQNGKSLGKQYLKDQIDYTYKWAVDYKKGKIVAKGKKGKQKATTQLETAGEVAGIKITADRESMLANNTDVTHFVAQLVDKNGKPVKFEENEMIFEVEGNHRFLGTDCGDSRKIENFKNNQVATSFGQCLMAAQATKVPTELKVSARSVDGKLVSNVVTIKINKNDIIIE</sequence>
<dbReference type="InterPro" id="IPR051913">
    <property type="entry name" value="GH2_Domain-Containing"/>
</dbReference>